<evidence type="ECO:0000313" key="1">
    <source>
        <dbReference type="EMBL" id="SCP94864.1"/>
    </source>
</evidence>
<gene>
    <name evidence="1" type="ORF">SAMN05421730_1001107</name>
</gene>
<organism evidence="1 2">
    <name type="scientific">Anaerobium acetethylicum</name>
    <dbReference type="NCBI Taxonomy" id="1619234"/>
    <lineage>
        <taxon>Bacteria</taxon>
        <taxon>Bacillati</taxon>
        <taxon>Bacillota</taxon>
        <taxon>Clostridia</taxon>
        <taxon>Lachnospirales</taxon>
        <taxon>Lachnospiraceae</taxon>
        <taxon>Anaerobium</taxon>
    </lineage>
</organism>
<sequence>MIIVRIQIDHGDHMIFVQNLAAKIAKAEYGHCRTCVFCFMMAWFADMLGHLEARK</sequence>
<dbReference type="EMBL" id="FMKA01000001">
    <property type="protein sequence ID" value="SCP94864.1"/>
    <property type="molecule type" value="Genomic_DNA"/>
</dbReference>
<dbReference type="AlphaFoldDB" id="A0A1D3TNH0"/>
<keyword evidence="2" id="KW-1185">Reference proteome</keyword>
<protein>
    <submittedName>
        <fullName evidence="1">Uncharacterized protein</fullName>
    </submittedName>
</protein>
<evidence type="ECO:0000313" key="2">
    <source>
        <dbReference type="Proteomes" id="UP000199315"/>
    </source>
</evidence>
<dbReference type="STRING" id="1619234.SAMN05421730_1001107"/>
<accession>A0A1D3TNH0</accession>
<dbReference type="Proteomes" id="UP000199315">
    <property type="component" value="Unassembled WGS sequence"/>
</dbReference>
<name>A0A1D3TNH0_9FIRM</name>
<reference evidence="1 2" key="1">
    <citation type="submission" date="2016-09" db="EMBL/GenBank/DDBJ databases">
        <authorList>
            <person name="Capua I."/>
            <person name="De Benedictis P."/>
            <person name="Joannis T."/>
            <person name="Lombin L.H."/>
            <person name="Cattoli G."/>
        </authorList>
    </citation>
    <scope>NUCLEOTIDE SEQUENCE [LARGE SCALE GENOMIC DNA]</scope>
    <source>
        <strain evidence="1 2">GluBS11</strain>
    </source>
</reference>
<proteinExistence type="predicted"/>